<dbReference type="GO" id="GO:0004252">
    <property type="term" value="F:serine-type endopeptidase activity"/>
    <property type="evidence" value="ECO:0007669"/>
    <property type="project" value="InterPro"/>
</dbReference>
<dbReference type="InterPro" id="IPR018114">
    <property type="entry name" value="TRYPSIN_HIS"/>
</dbReference>
<sequence length="193" mass="21157">MPSPMWKIQAGLFLLALFVPFLAGGHQADEGGWRPVPTCRSAMLVSILGRFREHVCLGTVVHRKHILTAAHCLEAAGPMPVIRAINGECSGRPQLQKELRAEEAINHPSWTGDVTKGYDIALLRLPRPLDVQLPLMASKNFDLYPNTKVDTFRLHGDLQTAQSVVVANALCPHLPDLPPQTFCIYSESGSMAT</sequence>
<dbReference type="PROSITE" id="PS00134">
    <property type="entry name" value="TRYPSIN_HIS"/>
    <property type="match status" value="1"/>
</dbReference>
<keyword evidence="2" id="KW-1015">Disulfide bond</keyword>
<keyword evidence="3" id="KW-0732">Signal</keyword>
<dbReference type="GO" id="GO:0006508">
    <property type="term" value="P:proteolysis"/>
    <property type="evidence" value="ECO:0007669"/>
    <property type="project" value="InterPro"/>
</dbReference>
<comment type="caution">
    <text evidence="5">The sequence shown here is derived from an EMBL/GenBank/DDBJ whole genome shotgun (WGS) entry which is preliminary data.</text>
</comment>
<feature type="domain" description="Peptidase S1" evidence="4">
    <location>
        <begin position="49"/>
        <end position="136"/>
    </location>
</feature>
<dbReference type="PANTHER" id="PTHR24276:SF98">
    <property type="entry name" value="FI18310P1-RELATED"/>
    <property type="match status" value="1"/>
</dbReference>
<dbReference type="InterPro" id="IPR001314">
    <property type="entry name" value="Peptidase_S1A"/>
</dbReference>
<organism evidence="5 6">
    <name type="scientific">Ostreobium quekettii</name>
    <dbReference type="NCBI Taxonomy" id="121088"/>
    <lineage>
        <taxon>Eukaryota</taxon>
        <taxon>Viridiplantae</taxon>
        <taxon>Chlorophyta</taxon>
        <taxon>core chlorophytes</taxon>
        <taxon>Ulvophyceae</taxon>
        <taxon>TCBD clade</taxon>
        <taxon>Bryopsidales</taxon>
        <taxon>Ostreobineae</taxon>
        <taxon>Ostreobiaceae</taxon>
        <taxon>Ostreobium</taxon>
    </lineage>
</organism>
<dbReference type="Pfam" id="PF00089">
    <property type="entry name" value="Trypsin"/>
    <property type="match status" value="1"/>
</dbReference>
<dbReference type="Proteomes" id="UP000708148">
    <property type="component" value="Unassembled WGS sequence"/>
</dbReference>
<protein>
    <recommendedName>
        <fullName evidence="4">Peptidase S1 domain-containing protein</fullName>
    </recommendedName>
</protein>
<evidence type="ECO:0000259" key="4">
    <source>
        <dbReference type="Pfam" id="PF00089"/>
    </source>
</evidence>
<dbReference type="Gene3D" id="2.40.10.10">
    <property type="entry name" value="Trypsin-like serine proteases"/>
    <property type="match status" value="1"/>
</dbReference>
<name>A0A8S1IYC1_9CHLO</name>
<comment type="similarity">
    <text evidence="1">Belongs to the peptidase S1 family.</text>
</comment>
<dbReference type="SUPFAM" id="SSF50494">
    <property type="entry name" value="Trypsin-like serine proteases"/>
    <property type="match status" value="1"/>
</dbReference>
<dbReference type="InterPro" id="IPR001254">
    <property type="entry name" value="Trypsin_dom"/>
</dbReference>
<gene>
    <name evidence="5" type="ORF">OSTQU699_LOCUS5664</name>
</gene>
<reference evidence="5" key="1">
    <citation type="submission" date="2020-12" db="EMBL/GenBank/DDBJ databases">
        <authorList>
            <person name="Iha C."/>
        </authorList>
    </citation>
    <scope>NUCLEOTIDE SEQUENCE</scope>
</reference>
<dbReference type="InterPro" id="IPR009003">
    <property type="entry name" value="Peptidase_S1_PA"/>
</dbReference>
<dbReference type="InterPro" id="IPR050430">
    <property type="entry name" value="Peptidase_S1"/>
</dbReference>
<proteinExistence type="inferred from homology"/>
<evidence type="ECO:0000256" key="1">
    <source>
        <dbReference type="ARBA" id="ARBA00007664"/>
    </source>
</evidence>
<accession>A0A8S1IYC1</accession>
<feature type="non-terminal residue" evidence="5">
    <location>
        <position position="1"/>
    </location>
</feature>
<evidence type="ECO:0000313" key="6">
    <source>
        <dbReference type="Proteomes" id="UP000708148"/>
    </source>
</evidence>
<feature type="chain" id="PRO_5035821049" description="Peptidase S1 domain-containing protein" evidence="3">
    <location>
        <begin position="29"/>
        <end position="193"/>
    </location>
</feature>
<evidence type="ECO:0000256" key="3">
    <source>
        <dbReference type="SAM" id="SignalP"/>
    </source>
</evidence>
<keyword evidence="6" id="KW-1185">Reference proteome</keyword>
<dbReference type="PRINTS" id="PR00722">
    <property type="entry name" value="CHYMOTRYPSIN"/>
</dbReference>
<dbReference type="EMBL" id="CAJHUC010001219">
    <property type="protein sequence ID" value="CAD7700305.1"/>
    <property type="molecule type" value="Genomic_DNA"/>
</dbReference>
<evidence type="ECO:0000256" key="2">
    <source>
        <dbReference type="ARBA" id="ARBA00023157"/>
    </source>
</evidence>
<feature type="signal peptide" evidence="3">
    <location>
        <begin position="1"/>
        <end position="28"/>
    </location>
</feature>
<dbReference type="InterPro" id="IPR043504">
    <property type="entry name" value="Peptidase_S1_PA_chymotrypsin"/>
</dbReference>
<dbReference type="AlphaFoldDB" id="A0A8S1IYC1"/>
<dbReference type="OrthoDB" id="6380398at2759"/>
<dbReference type="PANTHER" id="PTHR24276">
    <property type="entry name" value="POLYSERASE-RELATED"/>
    <property type="match status" value="1"/>
</dbReference>
<evidence type="ECO:0000313" key="5">
    <source>
        <dbReference type="EMBL" id="CAD7700305.1"/>
    </source>
</evidence>